<sequence length="286" mass="30599">MTQKTSYNVRVEYDVSELPPDPIISALHEDLSRYDASIGSSPAGGLTVRLFLDADSPVDAGTRGVEYVQGALLKHEIYPDQMSGYEVLTEEEFDRQQALPLVPELAGMAEVAQITGTTKQRASQLRPALAPYLVQELASGPVYLAEGVRRFADKEYNRTPGVRRTEIPLSPLERALLETLAATSFGTEVPSPGAGHQVAAGAIEGVVGNGHQLHLHAQPDDSDVAVALGSLLEHGLVRTRRIYKKEMKDLDAGHEEDLVVSLTGKGERHSGITAGAAGSAGPEESK</sequence>
<name>A0ABU4LIQ7_9ACTN</name>
<reference evidence="2 3" key="1">
    <citation type="journal article" date="2023" name="Microb. Genom.">
        <title>Mesoterricola silvestris gen. nov., sp. nov., Mesoterricola sediminis sp. nov., Geothrix oryzae sp. nov., Geothrix edaphica sp. nov., Geothrix rubra sp. nov., and Geothrix limicola sp. nov., six novel members of Acidobacteriota isolated from soils.</title>
        <authorList>
            <person name="Weisberg A.J."/>
            <person name="Pearce E."/>
            <person name="Kramer C.G."/>
            <person name="Chang J.H."/>
            <person name="Clarke C.R."/>
        </authorList>
    </citation>
    <scope>NUCLEOTIDE SEQUENCE [LARGE SCALE GENOMIC DNA]</scope>
    <source>
        <strain evidence="2 3">NRRL_B-2795</strain>
    </source>
</reference>
<accession>A0ABU4LIQ7</accession>
<keyword evidence="3" id="KW-1185">Reference proteome</keyword>
<comment type="caution">
    <text evidence="2">The sequence shown here is derived from an EMBL/GenBank/DDBJ whole genome shotgun (WGS) entry which is preliminary data.</text>
</comment>
<dbReference type="RefSeq" id="WP_060880645.1">
    <property type="nucleotide sequence ID" value="NZ_JAGJBZ010000005.1"/>
</dbReference>
<organism evidence="2 3">
    <name type="scientific">Streptomyces griseiscabiei</name>
    <dbReference type="NCBI Taxonomy" id="2993540"/>
    <lineage>
        <taxon>Bacteria</taxon>
        <taxon>Bacillati</taxon>
        <taxon>Actinomycetota</taxon>
        <taxon>Actinomycetes</taxon>
        <taxon>Kitasatosporales</taxon>
        <taxon>Streptomycetaceae</taxon>
        <taxon>Streptomyces</taxon>
    </lineage>
</organism>
<gene>
    <name evidence="2" type="ORF">PV517_44360</name>
</gene>
<evidence type="ECO:0000313" key="2">
    <source>
        <dbReference type="EMBL" id="MDX2915689.1"/>
    </source>
</evidence>
<feature type="region of interest" description="Disordered" evidence="1">
    <location>
        <begin position="262"/>
        <end position="286"/>
    </location>
</feature>
<dbReference type="Proteomes" id="UP001271723">
    <property type="component" value="Unassembled WGS sequence"/>
</dbReference>
<dbReference type="EMBL" id="JARAVY010000032">
    <property type="protein sequence ID" value="MDX2915689.1"/>
    <property type="molecule type" value="Genomic_DNA"/>
</dbReference>
<evidence type="ECO:0000256" key="1">
    <source>
        <dbReference type="SAM" id="MobiDB-lite"/>
    </source>
</evidence>
<feature type="compositionally biased region" description="Low complexity" evidence="1">
    <location>
        <begin position="271"/>
        <end position="286"/>
    </location>
</feature>
<proteinExistence type="predicted"/>
<protein>
    <submittedName>
        <fullName evidence="2">Uncharacterized protein</fullName>
    </submittedName>
</protein>
<evidence type="ECO:0000313" key="3">
    <source>
        <dbReference type="Proteomes" id="UP001271723"/>
    </source>
</evidence>